<dbReference type="Proteomes" id="UP000319212">
    <property type="component" value="Unassembled WGS sequence"/>
</dbReference>
<gene>
    <name evidence="3" type="ORF">EAH82_04945</name>
</gene>
<feature type="signal peptide" evidence="2">
    <location>
        <begin position="1"/>
        <end position="29"/>
    </location>
</feature>
<evidence type="ECO:0000256" key="1">
    <source>
        <dbReference type="ARBA" id="ARBA00006987"/>
    </source>
</evidence>
<keyword evidence="2" id="KW-0732">Signal</keyword>
<protein>
    <submittedName>
        <fullName evidence="3">Tripartite tricarboxylate transporter substrate binding protein</fullName>
    </submittedName>
</protein>
<dbReference type="Pfam" id="PF03401">
    <property type="entry name" value="TctC"/>
    <property type="match status" value="1"/>
</dbReference>
<name>A0A502E0C1_9BURK</name>
<feature type="chain" id="PRO_5021475813" evidence="2">
    <location>
        <begin position="30"/>
        <end position="327"/>
    </location>
</feature>
<accession>A0A502E0C1</accession>
<dbReference type="AlphaFoldDB" id="A0A502E0C1"/>
<dbReference type="Gene3D" id="3.40.190.10">
    <property type="entry name" value="Periplasmic binding protein-like II"/>
    <property type="match status" value="1"/>
</dbReference>
<reference evidence="3 4" key="1">
    <citation type="journal article" date="2019" name="Environ. Microbiol.">
        <title>Species interactions and distinct microbial communities in high Arctic permafrost affected cryosols are associated with the CH4 and CO2 gas fluxes.</title>
        <authorList>
            <person name="Altshuler I."/>
            <person name="Hamel J."/>
            <person name="Turney S."/>
            <person name="Magnuson E."/>
            <person name="Levesque R."/>
            <person name="Greer C."/>
            <person name="Whyte L.G."/>
        </authorList>
    </citation>
    <scope>NUCLEOTIDE SEQUENCE [LARGE SCALE GENOMIC DNA]</scope>
    <source>
        <strain evidence="3 4">S06.C</strain>
    </source>
</reference>
<dbReference type="OrthoDB" id="8635416at2"/>
<dbReference type="InterPro" id="IPR005064">
    <property type="entry name" value="BUG"/>
</dbReference>
<dbReference type="PANTHER" id="PTHR42928">
    <property type="entry name" value="TRICARBOXYLATE-BINDING PROTEIN"/>
    <property type="match status" value="1"/>
</dbReference>
<evidence type="ECO:0000313" key="3">
    <source>
        <dbReference type="EMBL" id="TPG30804.1"/>
    </source>
</evidence>
<comment type="similarity">
    <text evidence="1">Belongs to the UPF0065 (bug) family.</text>
</comment>
<dbReference type="InterPro" id="IPR042100">
    <property type="entry name" value="Bug_dom1"/>
</dbReference>
<sequence length="327" mass="33722">MKFRLPSRPVFAVAFVAGLVAATTGVVHAQPYPSKPTRLIVGYTAGGASDVIGRLIANELSAMNGQPVIVENRPGVGGMLGLNNVETSPPDGYTLGVAVSGTMVTGPHLQKNTPYDPLTAFEPISMVAKAPMVMLASPAVADPTVRSFIQQAKAKPGELMFASGAQAFELAMQLFNAKAGVKIGSVSYPGGGQASIDVMAGRVPIMVDTIGAQQANIKAGKLKAVAVLDSKRSAVLPDVPTVAEAGVPGYEAVGWVGIVAPKGTPKEVVAKLNGQLRTIMAMPAINEKLTLLGFEPSTGTSQAFDQGIRTEYAKWGDVVKAAGISAQ</sequence>
<dbReference type="SUPFAM" id="SSF53850">
    <property type="entry name" value="Periplasmic binding protein-like II"/>
    <property type="match status" value="1"/>
</dbReference>
<proteinExistence type="inferred from homology"/>
<dbReference type="Gene3D" id="3.40.190.150">
    <property type="entry name" value="Bordetella uptake gene, domain 1"/>
    <property type="match status" value="1"/>
</dbReference>
<comment type="caution">
    <text evidence="3">The sequence shown here is derived from an EMBL/GenBank/DDBJ whole genome shotgun (WGS) entry which is preliminary data.</text>
</comment>
<dbReference type="RefSeq" id="WP_140839120.1">
    <property type="nucleotide sequence ID" value="NZ_RCZI01000001.1"/>
</dbReference>
<dbReference type="PANTHER" id="PTHR42928:SF5">
    <property type="entry name" value="BLR1237 PROTEIN"/>
    <property type="match status" value="1"/>
</dbReference>
<evidence type="ECO:0000313" key="4">
    <source>
        <dbReference type="Proteomes" id="UP000319212"/>
    </source>
</evidence>
<dbReference type="PIRSF" id="PIRSF017082">
    <property type="entry name" value="YflP"/>
    <property type="match status" value="1"/>
</dbReference>
<dbReference type="EMBL" id="RCZI01000001">
    <property type="protein sequence ID" value="TPG30804.1"/>
    <property type="molecule type" value="Genomic_DNA"/>
</dbReference>
<organism evidence="3 4">
    <name type="scientific">Variovorax guangxiensis</name>
    <dbReference type="NCBI Taxonomy" id="1775474"/>
    <lineage>
        <taxon>Bacteria</taxon>
        <taxon>Pseudomonadati</taxon>
        <taxon>Pseudomonadota</taxon>
        <taxon>Betaproteobacteria</taxon>
        <taxon>Burkholderiales</taxon>
        <taxon>Comamonadaceae</taxon>
        <taxon>Variovorax</taxon>
    </lineage>
</organism>
<evidence type="ECO:0000256" key="2">
    <source>
        <dbReference type="SAM" id="SignalP"/>
    </source>
</evidence>